<feature type="compositionally biased region" description="Low complexity" evidence="2">
    <location>
        <begin position="49"/>
        <end position="60"/>
    </location>
</feature>
<dbReference type="InParanoid" id="A0A0V0Q977"/>
<dbReference type="Pfam" id="PF08373">
    <property type="entry name" value="RAP"/>
    <property type="match status" value="1"/>
</dbReference>
<gene>
    <name evidence="4" type="ORF">PPERSA_10573</name>
</gene>
<dbReference type="Proteomes" id="UP000054937">
    <property type="component" value="Unassembled WGS sequence"/>
</dbReference>
<feature type="coiled-coil region" evidence="1">
    <location>
        <begin position="435"/>
        <end position="462"/>
    </location>
</feature>
<keyword evidence="5" id="KW-1185">Reference proteome</keyword>
<evidence type="ECO:0000256" key="1">
    <source>
        <dbReference type="SAM" id="Coils"/>
    </source>
</evidence>
<dbReference type="EMBL" id="LDAU01000229">
    <property type="protein sequence ID" value="KRW98802.1"/>
    <property type="molecule type" value="Genomic_DNA"/>
</dbReference>
<feature type="region of interest" description="Disordered" evidence="2">
    <location>
        <begin position="402"/>
        <end position="422"/>
    </location>
</feature>
<reference evidence="4 5" key="1">
    <citation type="journal article" date="2015" name="Sci. Rep.">
        <title>Genome of the facultative scuticociliatosis pathogen Pseudocohnilembus persalinus provides insight into its virulence through horizontal gene transfer.</title>
        <authorList>
            <person name="Xiong J."/>
            <person name="Wang G."/>
            <person name="Cheng J."/>
            <person name="Tian M."/>
            <person name="Pan X."/>
            <person name="Warren A."/>
            <person name="Jiang C."/>
            <person name="Yuan D."/>
            <person name="Miao W."/>
        </authorList>
    </citation>
    <scope>NUCLEOTIDE SEQUENCE [LARGE SCALE GENOMIC DNA]</scope>
    <source>
        <strain evidence="4">36N120E</strain>
    </source>
</reference>
<dbReference type="InterPro" id="IPR013584">
    <property type="entry name" value="RAP"/>
</dbReference>
<feature type="region of interest" description="Disordered" evidence="2">
    <location>
        <begin position="1"/>
        <end position="71"/>
    </location>
</feature>
<feature type="domain" description="RAP" evidence="3">
    <location>
        <begin position="712"/>
        <end position="770"/>
    </location>
</feature>
<evidence type="ECO:0000313" key="4">
    <source>
        <dbReference type="EMBL" id="KRW98802.1"/>
    </source>
</evidence>
<comment type="caution">
    <text evidence="4">The sequence shown here is derived from an EMBL/GenBank/DDBJ whole genome shotgun (WGS) entry which is preliminary data.</text>
</comment>
<proteinExistence type="predicted"/>
<dbReference type="OrthoDB" id="9985850at2759"/>
<dbReference type="PROSITE" id="PS51286">
    <property type="entry name" value="RAP"/>
    <property type="match status" value="1"/>
</dbReference>
<dbReference type="AlphaFoldDB" id="A0A0V0Q977"/>
<protein>
    <recommendedName>
        <fullName evidence="3">RAP domain-containing protein</fullName>
    </recommendedName>
</protein>
<feature type="compositionally biased region" description="Low complexity" evidence="2">
    <location>
        <begin position="22"/>
        <end position="32"/>
    </location>
</feature>
<dbReference type="SMART" id="SM00952">
    <property type="entry name" value="RAP"/>
    <property type="match status" value="1"/>
</dbReference>
<name>A0A0V0Q977_PSEPJ</name>
<feature type="compositionally biased region" description="Polar residues" evidence="2">
    <location>
        <begin position="1"/>
        <end position="21"/>
    </location>
</feature>
<evidence type="ECO:0000313" key="5">
    <source>
        <dbReference type="Proteomes" id="UP000054937"/>
    </source>
</evidence>
<evidence type="ECO:0000256" key="2">
    <source>
        <dbReference type="SAM" id="MobiDB-lite"/>
    </source>
</evidence>
<keyword evidence="1" id="KW-0175">Coiled coil</keyword>
<evidence type="ECO:0000259" key="3">
    <source>
        <dbReference type="PROSITE" id="PS51286"/>
    </source>
</evidence>
<organism evidence="4 5">
    <name type="scientific">Pseudocohnilembus persalinus</name>
    <name type="common">Ciliate</name>
    <dbReference type="NCBI Taxonomy" id="266149"/>
    <lineage>
        <taxon>Eukaryota</taxon>
        <taxon>Sar</taxon>
        <taxon>Alveolata</taxon>
        <taxon>Ciliophora</taxon>
        <taxon>Intramacronucleata</taxon>
        <taxon>Oligohymenophorea</taxon>
        <taxon>Scuticociliatia</taxon>
        <taxon>Philasterida</taxon>
        <taxon>Pseudocohnilembidae</taxon>
        <taxon>Pseudocohnilembus</taxon>
    </lineage>
</organism>
<accession>A0A0V0Q977</accession>
<sequence>MMQSKKLNKTQQSADNEQTIKNQNQNDNQNQNFKPYSQDKKPQNTYNSKNQNDQKNVKQNHQNKDKTPQNTLEPEQISQILENPFKNNILTLTQLQQDPENFLNFLQSIIKHSKQDKASPVAPQIIIIKQKQFTNKKHAQNYDKILQEIMVNFKTLKSHQKSDLIIPELPLLLSQIKNLTQISNKFLLQKTIKFSLKNLEQQRQFILNAQKNIHQQINDNQKDQLQLLNKLKIKINNKEIQLLINLLAATQNDKFFKLQQKSIFFFLASPEILQKINQHIQPVNNIDPIVFLFENLIEKNYTGGRFYLEEINEFYEILIEKIIFQEENLKNITAQDLGNLSQFLIRCSYYNQELLHKIQLNIMKIPFYGFNEHEEIVLQKQKEKILKVKDEIKNLQYELEQQDNQQNQDGQNNQENQENNQVQQIHNPQNKQQYNNNTLQKLKSKQEKLKELELQKKLFNDKISKQFNHLNYIFKVLHLMGHYGDIYNKDKQQRQLQNPEIIQENQTQYLTKINQFNQQKDPQNYLKETKFDKNRPFLNYFNNVIDLYNQKFILNQQQTDISKKVDQFFDTKYITRALWSLCILENQDKLQQTVPILVKFLFNSAYNQQNQQYKLQKTPQLYQLSESDLSILYMSIIYIEKFLPNLFSQKLIEEITQIYEKVVQFQKHKISMLTLEVCDSLKQAKIPHSIEISIHNIFVDILIQKQIHDKKIILDVHGYQHYFRNQNNHAKGSQHFKNLILKQIGFHYAVIPVFEWELLKKNDKMDYIFNLLNYIKNNSPNQENNQTNIDNLFETDKNQQELDDNVIEKQ</sequence>